<dbReference type="EMBL" id="UZAN01052511">
    <property type="protein sequence ID" value="VDP89533.1"/>
    <property type="molecule type" value="Genomic_DNA"/>
</dbReference>
<feature type="region of interest" description="Disordered" evidence="2">
    <location>
        <begin position="1"/>
        <end position="29"/>
    </location>
</feature>
<dbReference type="GO" id="GO:0032580">
    <property type="term" value="C:Golgi cisterna membrane"/>
    <property type="evidence" value="ECO:0007669"/>
    <property type="project" value="TreeGrafter"/>
</dbReference>
<feature type="region of interest" description="Disordered" evidence="2">
    <location>
        <begin position="234"/>
        <end position="259"/>
    </location>
</feature>
<feature type="compositionally biased region" description="Polar residues" evidence="2">
    <location>
        <begin position="1"/>
        <end position="24"/>
    </location>
</feature>
<dbReference type="InterPro" id="IPR043976">
    <property type="entry name" value="GOLGA_cons_dom"/>
</dbReference>
<feature type="compositionally biased region" description="Low complexity" evidence="2">
    <location>
        <begin position="250"/>
        <end position="259"/>
    </location>
</feature>
<dbReference type="PANTHER" id="PTHR10881:SF46">
    <property type="entry name" value="GOLGIN SUBFAMILY A MEMBER 2"/>
    <property type="match status" value="1"/>
</dbReference>
<name>A0A183AZ76_9TREM</name>
<sequence>MDWLQAQQLSPQSTARLRNTLSGHDSTDPVEQFAQMERLVRTIIAQRDEEVATQARQNQEHQAAVRQLPTVEEWQTHQTAFKQLEAKFIDCMDKMSRVDEERTRLESLNAQLEMEASTVGEYVTLFAHRRAAAARRARAREQLLGRLVEDRRRLRARLRDLLVPCKANHTESPVNGDETIPGEPDTSAESVSKVLGNQETQAKFLSDFQLLLHEIGPSTDETEFDLGFSLQNDEDAAEQDQKPQSPAEGSNENNQSEQVVNEKVVPQLSVSPLEQLRKQALQHDCPHCQCCVGNLIEV</sequence>
<evidence type="ECO:0000256" key="2">
    <source>
        <dbReference type="SAM" id="MobiDB-lite"/>
    </source>
</evidence>
<protein>
    <submittedName>
        <fullName evidence="6">GOLGA2L5 domain-containing protein</fullName>
    </submittedName>
</protein>
<dbReference type="Proteomes" id="UP000272942">
    <property type="component" value="Unassembled WGS sequence"/>
</dbReference>
<gene>
    <name evidence="4" type="ORF">ECPE_LOCUS12261</name>
</gene>
<dbReference type="GO" id="GO:0005801">
    <property type="term" value="C:cis-Golgi network"/>
    <property type="evidence" value="ECO:0007669"/>
    <property type="project" value="TreeGrafter"/>
</dbReference>
<dbReference type="InterPro" id="IPR024858">
    <property type="entry name" value="GOLGA"/>
</dbReference>
<dbReference type="OrthoDB" id="5978643at2759"/>
<dbReference type="Pfam" id="PF15070">
    <property type="entry name" value="GOLGA2L5"/>
    <property type="match status" value="1"/>
</dbReference>
<organism evidence="6">
    <name type="scientific">Echinostoma caproni</name>
    <dbReference type="NCBI Taxonomy" id="27848"/>
    <lineage>
        <taxon>Eukaryota</taxon>
        <taxon>Metazoa</taxon>
        <taxon>Spiralia</taxon>
        <taxon>Lophotrochozoa</taxon>
        <taxon>Platyhelminthes</taxon>
        <taxon>Trematoda</taxon>
        <taxon>Digenea</taxon>
        <taxon>Plagiorchiida</taxon>
        <taxon>Echinostomata</taxon>
        <taxon>Echinostomatoidea</taxon>
        <taxon>Echinostomatidae</taxon>
        <taxon>Echinostoma</taxon>
    </lineage>
</organism>
<dbReference type="WBParaSite" id="ECPE_0001229701-mRNA-1">
    <property type="protein sequence ID" value="ECPE_0001229701-mRNA-1"/>
    <property type="gene ID" value="ECPE_0001229701"/>
</dbReference>
<proteinExistence type="predicted"/>
<keyword evidence="5" id="KW-1185">Reference proteome</keyword>
<keyword evidence="1" id="KW-0175">Coiled coil</keyword>
<feature type="domain" description="Golgin subfamily A conserved" evidence="3">
    <location>
        <begin position="38"/>
        <end position="161"/>
    </location>
</feature>
<dbReference type="GO" id="GO:0000137">
    <property type="term" value="C:Golgi cis cisterna"/>
    <property type="evidence" value="ECO:0007669"/>
    <property type="project" value="TreeGrafter"/>
</dbReference>
<dbReference type="GO" id="GO:0007030">
    <property type="term" value="P:Golgi organization"/>
    <property type="evidence" value="ECO:0007669"/>
    <property type="project" value="TreeGrafter"/>
</dbReference>
<reference evidence="4 5" key="2">
    <citation type="submission" date="2018-11" db="EMBL/GenBank/DDBJ databases">
        <authorList>
            <consortium name="Pathogen Informatics"/>
        </authorList>
    </citation>
    <scope>NUCLEOTIDE SEQUENCE [LARGE SCALE GENOMIC DNA]</scope>
    <source>
        <strain evidence="4 5">Egypt</strain>
    </source>
</reference>
<accession>A0A183AZ76</accession>
<dbReference type="PANTHER" id="PTHR10881">
    <property type="entry name" value="GOLGIN SUBFAMILY A MEMBER-RELATED"/>
    <property type="match status" value="1"/>
</dbReference>
<evidence type="ECO:0000313" key="6">
    <source>
        <dbReference type="WBParaSite" id="ECPE_0001229701-mRNA-1"/>
    </source>
</evidence>
<feature type="region of interest" description="Disordered" evidence="2">
    <location>
        <begin position="168"/>
        <end position="190"/>
    </location>
</feature>
<evidence type="ECO:0000256" key="1">
    <source>
        <dbReference type="ARBA" id="ARBA00023054"/>
    </source>
</evidence>
<evidence type="ECO:0000313" key="5">
    <source>
        <dbReference type="Proteomes" id="UP000272942"/>
    </source>
</evidence>
<evidence type="ECO:0000313" key="4">
    <source>
        <dbReference type="EMBL" id="VDP89533.1"/>
    </source>
</evidence>
<dbReference type="AlphaFoldDB" id="A0A183AZ76"/>
<reference evidence="6" key="1">
    <citation type="submission" date="2016-06" db="UniProtKB">
        <authorList>
            <consortium name="WormBaseParasite"/>
        </authorList>
    </citation>
    <scope>IDENTIFICATION</scope>
</reference>
<evidence type="ECO:0000259" key="3">
    <source>
        <dbReference type="Pfam" id="PF15070"/>
    </source>
</evidence>